<name>A0ABU1UPT3_9ACTN</name>
<evidence type="ECO:0000256" key="2">
    <source>
        <dbReference type="SAM" id="Phobius"/>
    </source>
</evidence>
<evidence type="ECO:0000313" key="3">
    <source>
        <dbReference type="EMBL" id="MDR7087181.1"/>
    </source>
</evidence>
<evidence type="ECO:0000313" key="4">
    <source>
        <dbReference type="Proteomes" id="UP001257739"/>
    </source>
</evidence>
<feature type="transmembrane region" description="Helical" evidence="2">
    <location>
        <begin position="68"/>
        <end position="87"/>
    </location>
</feature>
<keyword evidence="2" id="KW-1133">Transmembrane helix</keyword>
<dbReference type="RefSeq" id="WP_396127857.1">
    <property type="nucleotide sequence ID" value="NZ_JAVDWH010000001.1"/>
</dbReference>
<dbReference type="EMBL" id="JAVDWH010000001">
    <property type="protein sequence ID" value="MDR7087181.1"/>
    <property type="molecule type" value="Genomic_DNA"/>
</dbReference>
<keyword evidence="2" id="KW-0812">Transmembrane</keyword>
<keyword evidence="2" id="KW-0472">Membrane</keyword>
<sequence>MPEPDDFDKIVEGLDLDLEFPDEVPEPAPVEPPPLVWSDDTEPVEAEEPFYRKVEPTPLRPRTRAMTLAWIGLAGAPLALVVATMFGEILPRPILGAAVLTFVAAAIYLVSQLPEHGPGRSDWPDDGAVL</sequence>
<comment type="caution">
    <text evidence="3">The sequence shown here is derived from an EMBL/GenBank/DDBJ whole genome shotgun (WGS) entry which is preliminary data.</text>
</comment>
<keyword evidence="4" id="KW-1185">Reference proteome</keyword>
<dbReference type="Proteomes" id="UP001257739">
    <property type="component" value="Unassembled WGS sequence"/>
</dbReference>
<proteinExistence type="predicted"/>
<reference evidence="3 4" key="1">
    <citation type="submission" date="2023-07" db="EMBL/GenBank/DDBJ databases">
        <title>Sorghum-associated microbial communities from plants grown in Nebraska, USA.</title>
        <authorList>
            <person name="Schachtman D."/>
        </authorList>
    </citation>
    <scope>NUCLEOTIDE SEQUENCE [LARGE SCALE GENOMIC DNA]</scope>
    <source>
        <strain evidence="3 4">BE248</strain>
    </source>
</reference>
<evidence type="ECO:0000256" key="1">
    <source>
        <dbReference type="SAM" id="MobiDB-lite"/>
    </source>
</evidence>
<feature type="region of interest" description="Disordered" evidence="1">
    <location>
        <begin position="21"/>
        <end position="42"/>
    </location>
</feature>
<feature type="transmembrane region" description="Helical" evidence="2">
    <location>
        <begin position="93"/>
        <end position="111"/>
    </location>
</feature>
<protein>
    <recommendedName>
        <fullName evidence="5">DUF3040 domain-containing protein</fullName>
    </recommendedName>
</protein>
<evidence type="ECO:0008006" key="5">
    <source>
        <dbReference type="Google" id="ProtNLM"/>
    </source>
</evidence>
<feature type="compositionally biased region" description="Pro residues" evidence="1">
    <location>
        <begin position="26"/>
        <end position="35"/>
    </location>
</feature>
<accession>A0ABU1UPT3</accession>
<gene>
    <name evidence="3" type="ORF">J2X11_002020</name>
</gene>
<organism evidence="3 4">
    <name type="scientific">Aeromicrobium panaciterrae</name>
    <dbReference type="NCBI Taxonomy" id="363861"/>
    <lineage>
        <taxon>Bacteria</taxon>
        <taxon>Bacillati</taxon>
        <taxon>Actinomycetota</taxon>
        <taxon>Actinomycetes</taxon>
        <taxon>Propionibacteriales</taxon>
        <taxon>Nocardioidaceae</taxon>
        <taxon>Aeromicrobium</taxon>
    </lineage>
</organism>